<reference evidence="2" key="1">
    <citation type="submission" date="2020-06" db="EMBL/GenBank/DDBJ databases">
        <authorList>
            <consortium name="Plant Systems Biology data submission"/>
        </authorList>
    </citation>
    <scope>NUCLEOTIDE SEQUENCE</scope>
    <source>
        <strain evidence="2">D6</strain>
    </source>
</reference>
<name>A0A9N8ENM5_9STRA</name>
<evidence type="ECO:0000256" key="1">
    <source>
        <dbReference type="SAM" id="MobiDB-lite"/>
    </source>
</evidence>
<feature type="region of interest" description="Disordered" evidence="1">
    <location>
        <begin position="65"/>
        <end position="106"/>
    </location>
</feature>
<evidence type="ECO:0000313" key="3">
    <source>
        <dbReference type="Proteomes" id="UP001153069"/>
    </source>
</evidence>
<protein>
    <submittedName>
        <fullName evidence="2">Uncharacterized protein</fullName>
    </submittedName>
</protein>
<organism evidence="2 3">
    <name type="scientific">Seminavis robusta</name>
    <dbReference type="NCBI Taxonomy" id="568900"/>
    <lineage>
        <taxon>Eukaryota</taxon>
        <taxon>Sar</taxon>
        <taxon>Stramenopiles</taxon>
        <taxon>Ochrophyta</taxon>
        <taxon>Bacillariophyta</taxon>
        <taxon>Bacillariophyceae</taxon>
        <taxon>Bacillariophycidae</taxon>
        <taxon>Naviculales</taxon>
        <taxon>Naviculaceae</taxon>
        <taxon>Seminavis</taxon>
    </lineage>
</organism>
<feature type="compositionally biased region" description="Basic residues" evidence="1">
    <location>
        <begin position="75"/>
        <end position="88"/>
    </location>
</feature>
<dbReference type="OrthoDB" id="6378515at2759"/>
<feature type="compositionally biased region" description="Low complexity" evidence="1">
    <location>
        <begin position="251"/>
        <end position="266"/>
    </location>
</feature>
<keyword evidence="3" id="KW-1185">Reference proteome</keyword>
<evidence type="ECO:0000313" key="2">
    <source>
        <dbReference type="EMBL" id="CAB9524451.1"/>
    </source>
</evidence>
<accession>A0A9N8ENM5</accession>
<dbReference type="Proteomes" id="UP001153069">
    <property type="component" value="Unassembled WGS sequence"/>
</dbReference>
<feature type="compositionally biased region" description="Polar residues" evidence="1">
    <location>
        <begin position="224"/>
        <end position="250"/>
    </location>
</feature>
<sequence>MIHAKAMKSTVVVAYEMYLETCEGKLHCHADCRINKPVSFYRFREKLAKQMLAYAPRNCKYLGDEKMSDTTTTNKSKRPGSKTPPPRRRPADDELTTASGVTTDEMAGNNHGDRLCGFITPLLEQYQACQTMPANKKLNCVFCGKASYQKCAVCDKPMHKFASKEGDNSIPCFFHYHNTAAMGLARDDWRVTNKRLKDWTYPSASDFEDNETQMRRLLNEMRSSDNNSTGGRTSDSGNNSNTTDGQQSASTNTTNVNNGGDDTMTP</sequence>
<comment type="caution">
    <text evidence="2">The sequence shown here is derived from an EMBL/GenBank/DDBJ whole genome shotgun (WGS) entry which is preliminary data.</text>
</comment>
<proteinExistence type="predicted"/>
<dbReference type="AlphaFoldDB" id="A0A9N8ENM5"/>
<gene>
    <name evidence="2" type="ORF">SEMRO_1539_G280821.2</name>
</gene>
<feature type="region of interest" description="Disordered" evidence="1">
    <location>
        <begin position="222"/>
        <end position="266"/>
    </location>
</feature>
<dbReference type="EMBL" id="CAICTM010001537">
    <property type="protein sequence ID" value="CAB9524451.1"/>
    <property type="molecule type" value="Genomic_DNA"/>
</dbReference>